<protein>
    <submittedName>
        <fullName evidence="3">Pyridoxal reductase</fullName>
    </submittedName>
</protein>
<dbReference type="RefSeq" id="XP_046069061.1">
    <property type="nucleotide sequence ID" value="XM_046211847.1"/>
</dbReference>
<reference evidence="3" key="1">
    <citation type="submission" date="2021-12" db="EMBL/GenBank/DDBJ databases">
        <title>Convergent genome expansion in fungi linked to evolution of root-endophyte symbiosis.</title>
        <authorList>
            <consortium name="DOE Joint Genome Institute"/>
            <person name="Ke Y.-H."/>
            <person name="Bonito G."/>
            <person name="Liao H.-L."/>
            <person name="Looney B."/>
            <person name="Rojas-Flechas A."/>
            <person name="Nash J."/>
            <person name="Hameed K."/>
            <person name="Schadt C."/>
            <person name="Martin F."/>
            <person name="Crous P.W."/>
            <person name="Miettinen O."/>
            <person name="Magnuson J.K."/>
            <person name="Labbe J."/>
            <person name="Jacobson D."/>
            <person name="Doktycz M.J."/>
            <person name="Veneault-Fourrey C."/>
            <person name="Kuo A."/>
            <person name="Mondo S."/>
            <person name="Calhoun S."/>
            <person name="Riley R."/>
            <person name="Ohm R."/>
            <person name="LaButti K."/>
            <person name="Andreopoulos B."/>
            <person name="Pangilinan J."/>
            <person name="Nolan M."/>
            <person name="Tritt A."/>
            <person name="Clum A."/>
            <person name="Lipzen A."/>
            <person name="Daum C."/>
            <person name="Barry K."/>
            <person name="Grigoriev I.V."/>
            <person name="Vilgalys R."/>
        </authorList>
    </citation>
    <scope>NUCLEOTIDE SEQUENCE</scope>
    <source>
        <strain evidence="3">PMI_201</strain>
    </source>
</reference>
<name>A0AAD4KIS7_9EURO</name>
<dbReference type="PANTHER" id="PTHR43625:SF78">
    <property type="entry name" value="PYRIDOXAL REDUCTASE-RELATED"/>
    <property type="match status" value="1"/>
</dbReference>
<dbReference type="InterPro" id="IPR036812">
    <property type="entry name" value="NAD(P)_OxRdtase_dom_sf"/>
</dbReference>
<dbReference type="GeneID" id="70242134"/>
<dbReference type="Pfam" id="PF00248">
    <property type="entry name" value="Aldo_ket_red"/>
    <property type="match status" value="1"/>
</dbReference>
<dbReference type="EMBL" id="JAJTJA010000010">
    <property type="protein sequence ID" value="KAH8693188.1"/>
    <property type="molecule type" value="Genomic_DNA"/>
</dbReference>
<dbReference type="AlphaFoldDB" id="A0AAD4KIS7"/>
<dbReference type="Gene3D" id="3.20.20.100">
    <property type="entry name" value="NADP-dependent oxidoreductase domain"/>
    <property type="match status" value="1"/>
</dbReference>
<dbReference type="GO" id="GO:0005737">
    <property type="term" value="C:cytoplasm"/>
    <property type="evidence" value="ECO:0007669"/>
    <property type="project" value="TreeGrafter"/>
</dbReference>
<feature type="domain" description="NADP-dependent oxidoreductase" evidence="2">
    <location>
        <begin position="13"/>
        <end position="311"/>
    </location>
</feature>
<evidence type="ECO:0000259" key="2">
    <source>
        <dbReference type="Pfam" id="PF00248"/>
    </source>
</evidence>
<dbReference type="PANTHER" id="PTHR43625">
    <property type="entry name" value="AFLATOXIN B1 ALDEHYDE REDUCTASE"/>
    <property type="match status" value="1"/>
</dbReference>
<gene>
    <name evidence="3" type="ORF">BGW36DRAFT_303072</name>
</gene>
<proteinExistence type="predicted"/>
<accession>A0AAD4KIS7</accession>
<sequence>MPALIGKRVGPTGYGTMRMTWNPSPPSKEVCFETLNTALESGANFWNGGELYGTPDYNSCHLLKDYFTKYPQNAGKVVLSIKGGLARNEFRPDGSEENIRASVDECLRVLDGTKSIDIFECARQDPTTTIEKTVTILAKLVKEGKIGGIGLSEVDAETIRRAHKVHPIAAVEVELSLWSLDILENDVAKTCAELDIPVIAYSPLGRGALTGEIANFADIPEGDFRRLVPKFQGENFEHNLKLIKEIAALAKRKGSAPAQVALAWVRSLSNKPGLPTIIPIPGGTTKDKVIQNTQGVQTLSDEEMAEIESILKANGIKGTRY</sequence>
<dbReference type="Proteomes" id="UP001201262">
    <property type="component" value="Unassembled WGS sequence"/>
</dbReference>
<organism evidence="3 4">
    <name type="scientific">Talaromyces proteolyticus</name>
    <dbReference type="NCBI Taxonomy" id="1131652"/>
    <lineage>
        <taxon>Eukaryota</taxon>
        <taxon>Fungi</taxon>
        <taxon>Dikarya</taxon>
        <taxon>Ascomycota</taxon>
        <taxon>Pezizomycotina</taxon>
        <taxon>Eurotiomycetes</taxon>
        <taxon>Eurotiomycetidae</taxon>
        <taxon>Eurotiales</taxon>
        <taxon>Trichocomaceae</taxon>
        <taxon>Talaromyces</taxon>
        <taxon>Talaromyces sect. Bacilispori</taxon>
    </lineage>
</organism>
<evidence type="ECO:0000256" key="1">
    <source>
        <dbReference type="ARBA" id="ARBA00023002"/>
    </source>
</evidence>
<evidence type="ECO:0000313" key="4">
    <source>
        <dbReference type="Proteomes" id="UP001201262"/>
    </source>
</evidence>
<keyword evidence="1" id="KW-0560">Oxidoreductase</keyword>
<comment type="caution">
    <text evidence="3">The sequence shown here is derived from an EMBL/GenBank/DDBJ whole genome shotgun (WGS) entry which is preliminary data.</text>
</comment>
<dbReference type="InterPro" id="IPR050791">
    <property type="entry name" value="Aldo-Keto_reductase"/>
</dbReference>
<dbReference type="CDD" id="cd19077">
    <property type="entry name" value="AKR_AKR8A1-2"/>
    <property type="match status" value="1"/>
</dbReference>
<dbReference type="GO" id="GO:0016491">
    <property type="term" value="F:oxidoreductase activity"/>
    <property type="evidence" value="ECO:0007669"/>
    <property type="project" value="UniProtKB-KW"/>
</dbReference>
<dbReference type="InterPro" id="IPR023210">
    <property type="entry name" value="NADP_OxRdtase_dom"/>
</dbReference>
<dbReference type="SUPFAM" id="SSF51430">
    <property type="entry name" value="NAD(P)-linked oxidoreductase"/>
    <property type="match status" value="1"/>
</dbReference>
<evidence type="ECO:0000313" key="3">
    <source>
        <dbReference type="EMBL" id="KAH8693188.1"/>
    </source>
</evidence>
<keyword evidence="4" id="KW-1185">Reference proteome</keyword>